<proteinExistence type="predicted"/>
<feature type="domain" description="UNC-45/Cro1/She4 central" evidence="3">
    <location>
        <begin position="148"/>
        <end position="297"/>
    </location>
</feature>
<keyword evidence="5" id="KW-1185">Reference proteome</keyword>
<name>Q755X9_EREGS</name>
<dbReference type="STRING" id="284811.Q755X9"/>
<gene>
    <name evidence="4" type="ORF">AGOS_AER389C</name>
</gene>
<dbReference type="eggNOG" id="KOG4151">
    <property type="taxonomic scope" value="Eukaryota"/>
</dbReference>
<evidence type="ECO:0000313" key="5">
    <source>
        <dbReference type="Proteomes" id="UP000000591"/>
    </source>
</evidence>
<dbReference type="Gene3D" id="1.25.10.100">
    <property type="match status" value="1"/>
</dbReference>
<evidence type="ECO:0000259" key="3">
    <source>
        <dbReference type="Pfam" id="PF11701"/>
    </source>
</evidence>
<dbReference type="OrthoDB" id="5574718at2759"/>
<dbReference type="GO" id="GO:0005737">
    <property type="term" value="C:cytoplasm"/>
    <property type="evidence" value="ECO:0000318"/>
    <property type="project" value="GO_Central"/>
</dbReference>
<dbReference type="InterPro" id="IPR016024">
    <property type="entry name" value="ARM-type_fold"/>
</dbReference>
<dbReference type="PANTHER" id="PTHR45994">
    <property type="entry name" value="FI21225P1"/>
    <property type="match status" value="1"/>
</dbReference>
<organism evidence="4 5">
    <name type="scientific">Eremothecium gossypii (strain ATCC 10895 / CBS 109.51 / FGSC 9923 / NRRL Y-1056)</name>
    <name type="common">Yeast</name>
    <name type="synonym">Ashbya gossypii</name>
    <dbReference type="NCBI Taxonomy" id="284811"/>
    <lineage>
        <taxon>Eukaryota</taxon>
        <taxon>Fungi</taxon>
        <taxon>Dikarya</taxon>
        <taxon>Ascomycota</taxon>
        <taxon>Saccharomycotina</taxon>
        <taxon>Saccharomycetes</taxon>
        <taxon>Saccharomycetales</taxon>
        <taxon>Saccharomycetaceae</taxon>
        <taxon>Eremothecium</taxon>
    </lineage>
</organism>
<dbReference type="RefSeq" id="NP_985244.2">
    <property type="nucleotide sequence ID" value="NM_210598.2"/>
</dbReference>
<reference evidence="5" key="2">
    <citation type="journal article" date="2013" name="G3 (Bethesda)">
        <title>Genomes of Ashbya fungi isolated from insects reveal four mating-type loci, numerous translocations, lack of transposons, and distinct gene duplications.</title>
        <authorList>
            <person name="Dietrich F.S."/>
            <person name="Voegeli S."/>
            <person name="Kuo S."/>
            <person name="Philippsen P."/>
        </authorList>
    </citation>
    <scope>GENOME REANNOTATION</scope>
    <source>
        <strain evidence="5">ATCC 10895 / CBS 109.51 / FGSC 9923 / NRRL Y-1056</strain>
    </source>
</reference>
<evidence type="ECO:0000313" key="4">
    <source>
        <dbReference type="EMBL" id="AAS53068.2"/>
    </source>
</evidence>
<protein>
    <submittedName>
        <fullName evidence="4">AER389Cp</fullName>
    </submittedName>
</protein>
<dbReference type="InterPro" id="IPR011989">
    <property type="entry name" value="ARM-like"/>
</dbReference>
<dbReference type="Gene3D" id="1.25.10.10">
    <property type="entry name" value="Leucine-rich Repeat Variant"/>
    <property type="match status" value="1"/>
</dbReference>
<reference evidence="4 5" key="1">
    <citation type="journal article" date="2004" name="Science">
        <title>The Ashbya gossypii genome as a tool for mapping the ancient Saccharomyces cerevisiae genome.</title>
        <authorList>
            <person name="Dietrich F.S."/>
            <person name="Voegeli S."/>
            <person name="Brachat S."/>
            <person name="Lerch A."/>
            <person name="Gates K."/>
            <person name="Steiner S."/>
            <person name="Mohr C."/>
            <person name="Pohlmann R."/>
            <person name="Luedi P."/>
            <person name="Choi S."/>
            <person name="Wing R.A."/>
            <person name="Flavier A."/>
            <person name="Gaffney T.D."/>
            <person name="Philippsen P."/>
        </authorList>
    </citation>
    <scope>NUCLEOTIDE SEQUENCE [LARGE SCALE GENOMIC DNA]</scope>
    <source>
        <strain evidence="5">ATCC 10895 / CBS 109.51 / FGSC 9923 / NRRL Y-1056</strain>
    </source>
</reference>
<accession>Q755X9</accession>
<dbReference type="Pfam" id="PF11701">
    <property type="entry name" value="UNC45-central"/>
    <property type="match status" value="1"/>
</dbReference>
<dbReference type="PANTHER" id="PTHR45994:SF1">
    <property type="entry name" value="FI21225P1"/>
    <property type="match status" value="1"/>
</dbReference>
<dbReference type="OMA" id="CIDENVR"/>
<dbReference type="HOGENOM" id="CLU_364165_0_0_1"/>
<dbReference type="SUPFAM" id="SSF48371">
    <property type="entry name" value="ARM repeat"/>
    <property type="match status" value="2"/>
</dbReference>
<dbReference type="AlphaFoldDB" id="Q755X9"/>
<evidence type="ECO:0000256" key="2">
    <source>
        <dbReference type="ARBA" id="ARBA00022490"/>
    </source>
</evidence>
<dbReference type="InParanoid" id="Q755X9"/>
<dbReference type="EMBL" id="AE016818">
    <property type="protein sequence ID" value="AAS53068.2"/>
    <property type="molecule type" value="Genomic_DNA"/>
</dbReference>
<dbReference type="KEGG" id="ago:AGOS_AER389C"/>
<keyword evidence="2" id="KW-0963">Cytoplasm</keyword>
<evidence type="ECO:0000256" key="1">
    <source>
        <dbReference type="ARBA" id="ARBA00004496"/>
    </source>
</evidence>
<sequence length="758" mass="85301">MGRTSFTICEDKVQMDAQQLARIFHDNLKVDESPDVYIKALDELVSGSSVINVEDIEEVVLHCIKDHTESRNHFLQLSRTRPGSLLELLEYGSGKSIPAIVDAFSNAQDTNAVLREIQKLLQDRNRTPAWYIQLIYQLLEKNWYTFSDLAFLVRVLPRRMDSEQVRPLSLVLFARLHSSYPSDFEKEFTDTIDTLAIEADVGIEGSLDAVLLTLTELFPLLPLLCSQLLLKPELQQVLRDESTRNRKTLLLALNLLSVACIDDTVRRYIADNLLKELETAFSDSDTKLYASIVLIKTWAFKKLQSIDIEQLCATCVTELQSPVVKRRAIAVEGLAYLTLKSTVRISIRADGDASLILVQLLKKNPDSSTIYGILSTLVNLTASPSEQSSEQKSLNALKAYADLHVPASGKQEPLEDDDEIDAFIEDYILDLQVIGTLRSSKNVLMANCKEQLAKLIYQVTKSRPFIQSCVKQGATTFLLEYLNDAPVHNIIQILAARALARILINTDPKLLFHRHSPMNSVPALFGLIPILDGLDNEEALSYLTTRDSYEALLALTNLAATDSSEELAKVIVSNNRYWLKLMNCVLDETVQIQRSALELLANLMARPINIAAKFFNLANPESRKNFDTLVCLLRLEDIRSQRAIAAIFANIAGSIPFIAEELLKEDELIKAVILTLKEQCEDEELMQRLLFFIDALLEVSPSKNDSHLLVDNKDLYKTLQKLVITKLPPESFEAQLLSSIRRRYSLFGCDLNQDEVGK</sequence>
<dbReference type="FunCoup" id="Q755X9">
    <property type="interactions" value="124"/>
</dbReference>
<comment type="subcellular location">
    <subcellularLocation>
        <location evidence="1">Cytoplasm</location>
    </subcellularLocation>
</comment>
<dbReference type="GeneID" id="4621460"/>
<dbReference type="Proteomes" id="UP000000591">
    <property type="component" value="Chromosome V"/>
</dbReference>
<dbReference type="GO" id="GO:0051879">
    <property type="term" value="F:Hsp90 protein binding"/>
    <property type="evidence" value="ECO:0000318"/>
    <property type="project" value="GO_Central"/>
</dbReference>
<dbReference type="InterPro" id="IPR024660">
    <property type="entry name" value="UCS_central_dom"/>
</dbReference>